<protein>
    <submittedName>
        <fullName evidence="1">Uncharacterized protein</fullName>
    </submittedName>
</protein>
<dbReference type="Proteomes" id="UP000005561">
    <property type="component" value="Unassembled WGS sequence"/>
</dbReference>
<keyword evidence="2" id="KW-1185">Reference proteome</keyword>
<reference evidence="1" key="1">
    <citation type="submission" date="2009-07" db="EMBL/GenBank/DDBJ databases">
        <authorList>
            <person name="Weinstock G."/>
            <person name="Sodergren E."/>
            <person name="Clifton S."/>
            <person name="Fulton L."/>
            <person name="Fulton B."/>
            <person name="Courtney L."/>
            <person name="Fronick C."/>
            <person name="Harrison M."/>
            <person name="Strong C."/>
            <person name="Farmer C."/>
            <person name="Delahaunty K."/>
            <person name="Markovic C."/>
            <person name="Hall O."/>
            <person name="Minx P."/>
            <person name="Tomlinson C."/>
            <person name="Mitreva M."/>
            <person name="Nelson J."/>
            <person name="Hou S."/>
            <person name="Wollam A."/>
            <person name="Pepin K.H."/>
            <person name="Johnson M."/>
            <person name="Bhonagiri V."/>
            <person name="Nash W.E."/>
            <person name="Warren W."/>
            <person name="Chinwalla A."/>
            <person name="Mardis E.R."/>
            <person name="Wilson R.K."/>
        </authorList>
    </citation>
    <scope>NUCLEOTIDE SEQUENCE [LARGE SCALE GENOMIC DNA]</scope>
    <source>
        <strain evidence="1">DSM 14469</strain>
    </source>
</reference>
<sequence length="44" mass="5021">MAIKNCPSFPPAPAGADWWEHLRTVYHKKRKITMKLSNIAGNKL</sequence>
<accession>C6L912</accession>
<organism evidence="1 2">
    <name type="scientific">Marvinbryantia formatexigens DSM 14469</name>
    <dbReference type="NCBI Taxonomy" id="478749"/>
    <lineage>
        <taxon>Bacteria</taxon>
        <taxon>Bacillati</taxon>
        <taxon>Bacillota</taxon>
        <taxon>Clostridia</taxon>
        <taxon>Lachnospirales</taxon>
        <taxon>Lachnospiraceae</taxon>
        <taxon>Marvinbryantia</taxon>
    </lineage>
</organism>
<gene>
    <name evidence="1" type="ORF">BRYFOR_05102</name>
</gene>
<comment type="caution">
    <text evidence="1">The sequence shown here is derived from an EMBL/GenBank/DDBJ whole genome shotgun (WGS) entry which is preliminary data.</text>
</comment>
<dbReference type="EMBL" id="ACCL02000001">
    <property type="protein sequence ID" value="EET62751.1"/>
    <property type="molecule type" value="Genomic_DNA"/>
</dbReference>
<evidence type="ECO:0000313" key="1">
    <source>
        <dbReference type="EMBL" id="EET62751.1"/>
    </source>
</evidence>
<dbReference type="AlphaFoldDB" id="C6L912"/>
<evidence type="ECO:0000313" key="2">
    <source>
        <dbReference type="Proteomes" id="UP000005561"/>
    </source>
</evidence>
<proteinExistence type="predicted"/>
<name>C6L912_9FIRM</name>